<dbReference type="GO" id="GO:0006508">
    <property type="term" value="P:proteolysis"/>
    <property type="evidence" value="ECO:0007669"/>
    <property type="project" value="UniProtKB-KW"/>
</dbReference>
<dbReference type="STRING" id="1562698.DESAMIL20_1220"/>
<keyword evidence="8" id="KW-1185">Reference proteome</keyword>
<feature type="domain" description="Creatinase N-terminal" evidence="6">
    <location>
        <begin position="3"/>
        <end position="123"/>
    </location>
</feature>
<dbReference type="PANTHER" id="PTHR46112">
    <property type="entry name" value="AMINOPEPTIDASE"/>
    <property type="match status" value="1"/>
</dbReference>
<dbReference type="AlphaFoldDB" id="A0A1X4XVU8"/>
<dbReference type="EMBL" id="MDSU01000018">
    <property type="protein sequence ID" value="OSS41667.1"/>
    <property type="molecule type" value="Genomic_DNA"/>
</dbReference>
<evidence type="ECO:0000256" key="4">
    <source>
        <dbReference type="ARBA" id="ARBA00023049"/>
    </source>
</evidence>
<gene>
    <name evidence="7" type="ORF">DESAMIL20_1220</name>
</gene>
<keyword evidence="4" id="KW-0482">Metalloprotease</keyword>
<dbReference type="InterPro" id="IPR000587">
    <property type="entry name" value="Creatinase_N"/>
</dbReference>
<feature type="domain" description="Peptidase M24" evidence="5">
    <location>
        <begin position="131"/>
        <end position="334"/>
    </location>
</feature>
<dbReference type="InterPro" id="IPR001714">
    <property type="entry name" value="Pept_M24_MAP"/>
</dbReference>
<accession>A0A1X4XVU8</accession>
<dbReference type="SUPFAM" id="SSF53092">
    <property type="entry name" value="Creatinase/prolidase N-terminal domain"/>
    <property type="match status" value="1"/>
</dbReference>
<dbReference type="GO" id="GO:0004177">
    <property type="term" value="F:aminopeptidase activity"/>
    <property type="evidence" value="ECO:0007669"/>
    <property type="project" value="UniProtKB-KW"/>
</dbReference>
<evidence type="ECO:0000313" key="7">
    <source>
        <dbReference type="EMBL" id="OSS41667.1"/>
    </source>
</evidence>
<comment type="caution">
    <text evidence="7">The sequence shown here is derived from an EMBL/GenBank/DDBJ whole genome shotgun (WGS) entry which is preliminary data.</text>
</comment>
<evidence type="ECO:0000256" key="2">
    <source>
        <dbReference type="ARBA" id="ARBA00022723"/>
    </source>
</evidence>
<evidence type="ECO:0000259" key="6">
    <source>
        <dbReference type="Pfam" id="PF01321"/>
    </source>
</evidence>
<evidence type="ECO:0000313" key="8">
    <source>
        <dbReference type="Proteomes" id="UP000194141"/>
    </source>
</evidence>
<keyword evidence="7" id="KW-0031">Aminopeptidase</keyword>
<evidence type="ECO:0000259" key="5">
    <source>
        <dbReference type="Pfam" id="PF00557"/>
    </source>
</evidence>
<dbReference type="SUPFAM" id="SSF55920">
    <property type="entry name" value="Creatinase/aminopeptidase"/>
    <property type="match status" value="1"/>
</dbReference>
<dbReference type="PANTHER" id="PTHR46112:SF2">
    <property type="entry name" value="XAA-PRO AMINOPEPTIDASE P-RELATED"/>
    <property type="match status" value="1"/>
</dbReference>
<evidence type="ECO:0000256" key="3">
    <source>
        <dbReference type="ARBA" id="ARBA00022801"/>
    </source>
</evidence>
<dbReference type="GO" id="GO:0046872">
    <property type="term" value="F:metal ion binding"/>
    <property type="evidence" value="ECO:0007669"/>
    <property type="project" value="UniProtKB-KW"/>
</dbReference>
<dbReference type="Gene3D" id="3.90.230.10">
    <property type="entry name" value="Creatinase/methionine aminopeptidase superfamily"/>
    <property type="match status" value="1"/>
</dbReference>
<dbReference type="InterPro" id="IPR000994">
    <property type="entry name" value="Pept_M24"/>
</dbReference>
<sequence length="349" mass="39729">MTRIEKIFKRVNEIGADCFVSFDNSDMLYFTQADSEGILLIIEQKTFIFANKLSYDSIINQKPHAEVIQALHGVKSLQEYLIENKIHSIALDLKSTSAFNLETLRKNFEIKDATDFSKQIRIIKEQSEINSIKRAALIARNAFTKVYSMIKIGISEKELQGELDYQMVKHGAQKSAFETIVASGVNTSFPHHKPTDKKIEDGDFLMIDFGACVDGYNSDCTYTFLVGKRTDEERDFYNALFYAQTFAREFIAPNRTKAKDIDKRARDELAKYGLDKYFIHSTGHGVGLDIHELPNIDLSNDTLIVPNMVFTIEPGIYIPGKYGVRIEQTILVKENDVEILGYAPFMEII</sequence>
<organism evidence="7 8">
    <name type="scientific">Desulfurella amilsii</name>
    <dbReference type="NCBI Taxonomy" id="1562698"/>
    <lineage>
        <taxon>Bacteria</taxon>
        <taxon>Pseudomonadati</taxon>
        <taxon>Campylobacterota</taxon>
        <taxon>Desulfurellia</taxon>
        <taxon>Desulfurellales</taxon>
        <taxon>Desulfurellaceae</taxon>
        <taxon>Desulfurella</taxon>
    </lineage>
</organism>
<dbReference type="RefSeq" id="WP_086033904.1">
    <property type="nucleotide sequence ID" value="NZ_MDSU01000018.1"/>
</dbReference>
<dbReference type="PROSITE" id="PS00491">
    <property type="entry name" value="PROLINE_PEPTIDASE"/>
    <property type="match status" value="1"/>
</dbReference>
<name>A0A1X4XVU8_9BACT</name>
<keyword evidence="1" id="KW-0645">Protease</keyword>
<keyword evidence="3" id="KW-0378">Hydrolase</keyword>
<dbReference type="InterPro" id="IPR029149">
    <property type="entry name" value="Creatin/AminoP/Spt16_N"/>
</dbReference>
<dbReference type="Gene3D" id="3.40.350.10">
    <property type="entry name" value="Creatinase/prolidase N-terminal domain"/>
    <property type="match status" value="1"/>
</dbReference>
<evidence type="ECO:0000256" key="1">
    <source>
        <dbReference type="ARBA" id="ARBA00022670"/>
    </source>
</evidence>
<keyword evidence="2" id="KW-0479">Metal-binding</keyword>
<dbReference type="InterPro" id="IPR001131">
    <property type="entry name" value="Peptidase_M24B_aminopep-P_CS"/>
</dbReference>
<proteinExistence type="predicted"/>
<dbReference type="InterPro" id="IPR050659">
    <property type="entry name" value="Peptidase_M24B"/>
</dbReference>
<dbReference type="PRINTS" id="PR00599">
    <property type="entry name" value="MAPEPTIDASE"/>
</dbReference>
<protein>
    <submittedName>
        <fullName evidence="7">Aminopeptidase YpdF (MP-, MA-, MS-, AP-, NP-specific)</fullName>
    </submittedName>
</protein>
<dbReference type="Pfam" id="PF01321">
    <property type="entry name" value="Creatinase_N"/>
    <property type="match status" value="1"/>
</dbReference>
<reference evidence="7 8" key="1">
    <citation type="journal article" date="2017" name="Front. Microbiol.">
        <title>Genome Sequence of Desulfurella amilsii Strain TR1 and Comparative Genomics of Desulfurellaceae Family.</title>
        <authorList>
            <person name="Florentino A.P."/>
            <person name="Stams A.J."/>
            <person name="Sanchez-Andrea I."/>
        </authorList>
    </citation>
    <scope>NUCLEOTIDE SEQUENCE [LARGE SCALE GENOMIC DNA]</scope>
    <source>
        <strain evidence="7 8">TR1</strain>
    </source>
</reference>
<dbReference type="CDD" id="cd01092">
    <property type="entry name" value="APP-like"/>
    <property type="match status" value="1"/>
</dbReference>
<dbReference type="GO" id="GO:0008235">
    <property type="term" value="F:metalloexopeptidase activity"/>
    <property type="evidence" value="ECO:0007669"/>
    <property type="project" value="UniProtKB-ARBA"/>
</dbReference>
<dbReference type="Proteomes" id="UP000194141">
    <property type="component" value="Unassembled WGS sequence"/>
</dbReference>
<dbReference type="Pfam" id="PF00557">
    <property type="entry name" value="Peptidase_M24"/>
    <property type="match status" value="1"/>
</dbReference>
<dbReference type="InterPro" id="IPR036005">
    <property type="entry name" value="Creatinase/aminopeptidase-like"/>
</dbReference>
<dbReference type="OrthoDB" id="9806388at2"/>